<reference evidence="4" key="1">
    <citation type="submission" date="2022-03" db="EMBL/GenBank/DDBJ databases">
        <authorList>
            <person name="Martin H S."/>
        </authorList>
    </citation>
    <scope>NUCLEOTIDE SEQUENCE</scope>
</reference>
<dbReference type="InterPro" id="IPR034035">
    <property type="entry name" value="Astacin-like_dom"/>
</dbReference>
<dbReference type="PROSITE" id="PS51864">
    <property type="entry name" value="ASTACIN"/>
    <property type="match status" value="1"/>
</dbReference>
<dbReference type="Proteomes" id="UP000837857">
    <property type="component" value="Chromosome 5"/>
</dbReference>
<evidence type="ECO:0000313" key="4">
    <source>
        <dbReference type="EMBL" id="CAH2068285.1"/>
    </source>
</evidence>
<feature type="binding site" evidence="1">
    <location>
        <position position="187"/>
    </location>
    <ligand>
        <name>Zn(2+)</name>
        <dbReference type="ChEBI" id="CHEBI:29105"/>
        <note>catalytic</note>
    </ligand>
</feature>
<dbReference type="Pfam" id="PF01400">
    <property type="entry name" value="Astacin"/>
    <property type="match status" value="1"/>
</dbReference>
<feature type="active site" evidence="1">
    <location>
        <position position="188"/>
    </location>
</feature>
<sequence>MLRAAVLLCTVGLVVATPAVVRTREQIQSFRHFLESTMTSDGRQFIARNMASPLANPEENSGKYQGDIVLDNFIIESMLMEYALGRNAYIWPDTKWPANTVVWQFGEGEFSPLQEAAIEEGIRDIEENTCIKFRYREPEDTVFVNLTGEPAGCYAEVGYWRPRGVHTMNLARDHPGSGCFRHTTIVHEWMHILGFLHMQSTHNRDDYVRIVEENLIPGTEHNFAIYDSSLVDNLGIEYDYSSCLHYGPYAFSSNGEKTIIALQEHEGTMGQRLYITENDWLRINRHYNCPGAWD</sequence>
<proteinExistence type="predicted"/>
<dbReference type="InterPro" id="IPR006026">
    <property type="entry name" value="Peptidase_Metallo"/>
</dbReference>
<evidence type="ECO:0000256" key="2">
    <source>
        <dbReference type="RuleBase" id="RU361183"/>
    </source>
</evidence>
<evidence type="ECO:0000256" key="1">
    <source>
        <dbReference type="PROSITE-ProRule" id="PRU01211"/>
    </source>
</evidence>
<keyword evidence="1 2" id="KW-0378">Hydrolase</keyword>
<keyword evidence="5" id="KW-1185">Reference proteome</keyword>
<dbReference type="InterPro" id="IPR001506">
    <property type="entry name" value="Peptidase_M12A"/>
</dbReference>
<feature type="binding site" evidence="1">
    <location>
        <position position="191"/>
    </location>
    <ligand>
        <name>Zn(2+)</name>
        <dbReference type="ChEBI" id="CHEBI:29105"/>
        <note>catalytic</note>
    </ligand>
</feature>
<dbReference type="SMART" id="SM00235">
    <property type="entry name" value="ZnMc"/>
    <property type="match status" value="1"/>
</dbReference>
<keyword evidence="1 2" id="KW-0645">Protease</keyword>
<evidence type="ECO:0000313" key="5">
    <source>
        <dbReference type="Proteomes" id="UP000837857"/>
    </source>
</evidence>
<gene>
    <name evidence="4" type="ORF">IPOD504_LOCUS14193</name>
</gene>
<feature type="domain" description="Peptidase M12A" evidence="3">
    <location>
        <begin position="87"/>
        <end position="290"/>
    </location>
</feature>
<dbReference type="PANTHER" id="PTHR10127:SF814">
    <property type="entry name" value="MEPRIN A SUBUNIT BETA"/>
    <property type="match status" value="1"/>
</dbReference>
<name>A0ABN8IVJ1_9NEOP</name>
<feature type="chain" id="PRO_5044982264" description="Metalloendopeptidase" evidence="2">
    <location>
        <begin position="17"/>
        <end position="294"/>
    </location>
</feature>
<keyword evidence="1 2" id="KW-0479">Metal-binding</keyword>
<dbReference type="PRINTS" id="PR00480">
    <property type="entry name" value="ASTACIN"/>
</dbReference>
<dbReference type="EMBL" id="OW152817">
    <property type="protein sequence ID" value="CAH2068285.1"/>
    <property type="molecule type" value="Genomic_DNA"/>
</dbReference>
<protein>
    <recommendedName>
        <fullName evidence="2">Metalloendopeptidase</fullName>
        <ecNumber evidence="2">3.4.24.-</ecNumber>
    </recommendedName>
</protein>
<dbReference type="EC" id="3.4.24.-" evidence="2"/>
<dbReference type="CDD" id="cd04280">
    <property type="entry name" value="ZnMc_astacin_like"/>
    <property type="match status" value="1"/>
</dbReference>
<feature type="signal peptide" evidence="2">
    <location>
        <begin position="1"/>
        <end position="16"/>
    </location>
</feature>
<dbReference type="SUPFAM" id="SSF55486">
    <property type="entry name" value="Metalloproteases ('zincins'), catalytic domain"/>
    <property type="match status" value="1"/>
</dbReference>
<feature type="non-terminal residue" evidence="4">
    <location>
        <position position="1"/>
    </location>
</feature>
<dbReference type="InterPro" id="IPR024079">
    <property type="entry name" value="MetalloPept_cat_dom_sf"/>
</dbReference>
<accession>A0ABN8IVJ1</accession>
<feature type="binding site" evidence="1">
    <location>
        <position position="197"/>
    </location>
    <ligand>
        <name>Zn(2+)</name>
        <dbReference type="ChEBI" id="CHEBI:29105"/>
        <note>catalytic</note>
    </ligand>
</feature>
<organism evidence="4 5">
    <name type="scientific">Iphiclides podalirius</name>
    <name type="common">scarce swallowtail</name>
    <dbReference type="NCBI Taxonomy" id="110791"/>
    <lineage>
        <taxon>Eukaryota</taxon>
        <taxon>Metazoa</taxon>
        <taxon>Ecdysozoa</taxon>
        <taxon>Arthropoda</taxon>
        <taxon>Hexapoda</taxon>
        <taxon>Insecta</taxon>
        <taxon>Pterygota</taxon>
        <taxon>Neoptera</taxon>
        <taxon>Endopterygota</taxon>
        <taxon>Lepidoptera</taxon>
        <taxon>Glossata</taxon>
        <taxon>Ditrysia</taxon>
        <taxon>Papilionoidea</taxon>
        <taxon>Papilionidae</taxon>
        <taxon>Papilioninae</taxon>
        <taxon>Iphiclides</taxon>
    </lineage>
</organism>
<keyword evidence="2" id="KW-0732">Signal</keyword>
<keyword evidence="1 2" id="KW-0862">Zinc</keyword>
<keyword evidence="1 2" id="KW-0482">Metalloprotease</keyword>
<comment type="caution">
    <text evidence="1">Lacks conserved residue(s) required for the propagation of feature annotation.</text>
</comment>
<evidence type="ECO:0000259" key="3">
    <source>
        <dbReference type="PROSITE" id="PS51864"/>
    </source>
</evidence>
<dbReference type="PANTHER" id="PTHR10127">
    <property type="entry name" value="DISCOIDIN, CUB, EGF, LAMININ , AND ZINC METALLOPROTEASE DOMAIN CONTAINING"/>
    <property type="match status" value="1"/>
</dbReference>
<dbReference type="Gene3D" id="3.40.390.10">
    <property type="entry name" value="Collagenase (Catalytic Domain)"/>
    <property type="match status" value="1"/>
</dbReference>
<comment type="cofactor">
    <cofactor evidence="1 2">
        <name>Zn(2+)</name>
        <dbReference type="ChEBI" id="CHEBI:29105"/>
    </cofactor>
    <text evidence="1 2">Binds 1 zinc ion per subunit.</text>
</comment>